<proteinExistence type="predicted"/>
<dbReference type="EMBL" id="MU275883">
    <property type="protein sequence ID" value="KAI0048697.1"/>
    <property type="molecule type" value="Genomic_DNA"/>
</dbReference>
<evidence type="ECO:0000313" key="2">
    <source>
        <dbReference type="Proteomes" id="UP000814033"/>
    </source>
</evidence>
<reference evidence="1" key="1">
    <citation type="submission" date="2021-02" db="EMBL/GenBank/DDBJ databases">
        <authorList>
            <consortium name="DOE Joint Genome Institute"/>
            <person name="Ahrendt S."/>
            <person name="Looney B.P."/>
            <person name="Miyauchi S."/>
            <person name="Morin E."/>
            <person name="Drula E."/>
            <person name="Courty P.E."/>
            <person name="Chicoki N."/>
            <person name="Fauchery L."/>
            <person name="Kohler A."/>
            <person name="Kuo A."/>
            <person name="Labutti K."/>
            <person name="Pangilinan J."/>
            <person name="Lipzen A."/>
            <person name="Riley R."/>
            <person name="Andreopoulos W."/>
            <person name="He G."/>
            <person name="Johnson J."/>
            <person name="Barry K.W."/>
            <person name="Grigoriev I.V."/>
            <person name="Nagy L."/>
            <person name="Hibbett D."/>
            <person name="Henrissat B."/>
            <person name="Matheny P.B."/>
            <person name="Labbe J."/>
            <person name="Martin F."/>
        </authorList>
    </citation>
    <scope>NUCLEOTIDE SEQUENCE</scope>
    <source>
        <strain evidence="1">FP105234-sp</strain>
    </source>
</reference>
<sequence>MMDPLARTCIHDFPTELLRHIFQFLPLFSRDIPRERPLALESRKQEDWHKDPLSWRAPAWRPPGLAIYHVCRRWRTVVHNSQDLWTIIPLRDPVLAELALARSRSASICIHIDLGLLDLLPDYLNTARKVVEHMPRAHEISMSGERLGPIGPSAWKTFVTQAVNFLQQHPAPLLESFQLRDSLGERLPDDIFQGVCPRLCEVRVSHTVGPASCLLAAPLTVFGLDHGAVGITPENPEQLIQADTAQYALYKWAYLSAALKNFSNLRELSLCHIRNGPSLFVGPLERHTLQFPRLDKLVLSGDISHVKHCLVSLSVSATIELHLRCNVGLGFSADGLATETFGQVVDIIHDMMDDHGRNVDDSGLAFRHLGVRWVHPPCSGPLL</sequence>
<protein>
    <submittedName>
        <fullName evidence="1">Uncharacterized protein</fullName>
    </submittedName>
</protein>
<dbReference type="Proteomes" id="UP000814033">
    <property type="component" value="Unassembled WGS sequence"/>
</dbReference>
<keyword evidence="2" id="KW-1185">Reference proteome</keyword>
<gene>
    <name evidence="1" type="ORF">FA95DRAFT_1017470</name>
</gene>
<organism evidence="1 2">
    <name type="scientific">Auriscalpium vulgare</name>
    <dbReference type="NCBI Taxonomy" id="40419"/>
    <lineage>
        <taxon>Eukaryota</taxon>
        <taxon>Fungi</taxon>
        <taxon>Dikarya</taxon>
        <taxon>Basidiomycota</taxon>
        <taxon>Agaricomycotina</taxon>
        <taxon>Agaricomycetes</taxon>
        <taxon>Russulales</taxon>
        <taxon>Auriscalpiaceae</taxon>
        <taxon>Auriscalpium</taxon>
    </lineage>
</organism>
<evidence type="ECO:0000313" key="1">
    <source>
        <dbReference type="EMBL" id="KAI0048697.1"/>
    </source>
</evidence>
<name>A0ACB8RXZ5_9AGAM</name>
<reference evidence="1" key="2">
    <citation type="journal article" date="2022" name="New Phytol.">
        <title>Evolutionary transition to the ectomycorrhizal habit in the genomes of a hyperdiverse lineage of mushroom-forming fungi.</title>
        <authorList>
            <person name="Looney B."/>
            <person name="Miyauchi S."/>
            <person name="Morin E."/>
            <person name="Drula E."/>
            <person name="Courty P.E."/>
            <person name="Kohler A."/>
            <person name="Kuo A."/>
            <person name="LaButti K."/>
            <person name="Pangilinan J."/>
            <person name="Lipzen A."/>
            <person name="Riley R."/>
            <person name="Andreopoulos W."/>
            <person name="He G."/>
            <person name="Johnson J."/>
            <person name="Nolan M."/>
            <person name="Tritt A."/>
            <person name="Barry K.W."/>
            <person name="Grigoriev I.V."/>
            <person name="Nagy L.G."/>
            <person name="Hibbett D."/>
            <person name="Henrissat B."/>
            <person name="Matheny P.B."/>
            <person name="Labbe J."/>
            <person name="Martin F.M."/>
        </authorList>
    </citation>
    <scope>NUCLEOTIDE SEQUENCE</scope>
    <source>
        <strain evidence="1">FP105234-sp</strain>
    </source>
</reference>
<comment type="caution">
    <text evidence="1">The sequence shown here is derived from an EMBL/GenBank/DDBJ whole genome shotgun (WGS) entry which is preliminary data.</text>
</comment>
<accession>A0ACB8RXZ5</accession>